<accession>A0A6A6SFZ2</accession>
<keyword evidence="9 16" id="KW-1133">Transmembrane helix</keyword>
<evidence type="ECO:0000256" key="13">
    <source>
        <dbReference type="ARBA" id="ARBA00038359"/>
    </source>
</evidence>
<evidence type="ECO:0000256" key="8">
    <source>
        <dbReference type="ARBA" id="ARBA00022729"/>
    </source>
</evidence>
<keyword evidence="14" id="KW-0408">Iron</keyword>
<dbReference type="Pfam" id="PF05730">
    <property type="entry name" value="CFEM"/>
    <property type="match status" value="1"/>
</dbReference>
<evidence type="ECO:0000256" key="17">
    <source>
        <dbReference type="SAM" id="SignalP"/>
    </source>
</evidence>
<dbReference type="PROSITE" id="PS52012">
    <property type="entry name" value="CFEM"/>
    <property type="match status" value="1"/>
</dbReference>
<feature type="domain" description="CFEM" evidence="18">
    <location>
        <begin position="1"/>
        <end position="110"/>
    </location>
</feature>
<evidence type="ECO:0000256" key="7">
    <source>
        <dbReference type="ARBA" id="ARBA00022692"/>
    </source>
</evidence>
<dbReference type="EMBL" id="MU006776">
    <property type="protein sequence ID" value="KAF2646689.1"/>
    <property type="molecule type" value="Genomic_DNA"/>
</dbReference>
<dbReference type="GO" id="GO:0005576">
    <property type="term" value="C:extracellular region"/>
    <property type="evidence" value="ECO:0007669"/>
    <property type="project" value="UniProtKB-SubCell"/>
</dbReference>
<feature type="compositionally biased region" description="Polar residues" evidence="15">
    <location>
        <begin position="359"/>
        <end position="386"/>
    </location>
</feature>
<evidence type="ECO:0000256" key="5">
    <source>
        <dbReference type="ARBA" id="ARBA00022525"/>
    </source>
</evidence>
<evidence type="ECO:0000256" key="4">
    <source>
        <dbReference type="ARBA" id="ARBA00010031"/>
    </source>
</evidence>
<comment type="subcellular location">
    <subcellularLocation>
        <location evidence="2">Membrane</location>
        <topology evidence="2">Lipid-anchor</topology>
        <topology evidence="2">GPI-anchor</topology>
    </subcellularLocation>
    <subcellularLocation>
        <location evidence="1">Membrane</location>
        <topology evidence="1">Multi-pass membrane protein</topology>
    </subcellularLocation>
    <subcellularLocation>
        <location evidence="3">Secreted</location>
    </subcellularLocation>
</comment>
<keyword evidence="6" id="KW-0325">Glycoprotein</keyword>
<gene>
    <name evidence="19" type="ORF">P280DRAFT_440968</name>
</gene>
<evidence type="ECO:0000256" key="16">
    <source>
        <dbReference type="SAM" id="Phobius"/>
    </source>
</evidence>
<name>A0A6A6SFZ2_9PLEO</name>
<evidence type="ECO:0000256" key="14">
    <source>
        <dbReference type="PROSITE-ProRule" id="PRU01356"/>
    </source>
</evidence>
<feature type="binding site" description="axial binding residue" evidence="14">
    <location>
        <position position="46"/>
    </location>
    <ligand>
        <name>heme</name>
        <dbReference type="ChEBI" id="CHEBI:30413"/>
    </ligand>
    <ligandPart>
        <name>Fe</name>
        <dbReference type="ChEBI" id="CHEBI:18248"/>
    </ligandPart>
</feature>
<feature type="chain" id="PRO_5025517933" description="CFEM domain-containing protein" evidence="17">
    <location>
        <begin position="21"/>
        <end position="460"/>
    </location>
</feature>
<feature type="transmembrane region" description="Helical" evidence="16">
    <location>
        <begin position="170"/>
        <end position="192"/>
    </location>
</feature>
<keyword evidence="6" id="KW-0336">GPI-anchor</keyword>
<feature type="signal peptide" evidence="17">
    <location>
        <begin position="1"/>
        <end position="20"/>
    </location>
</feature>
<feature type="region of interest" description="Disordered" evidence="15">
    <location>
        <begin position="359"/>
        <end position="387"/>
    </location>
</feature>
<dbReference type="InterPro" id="IPR049326">
    <property type="entry name" value="Rhodopsin_dom_fungi"/>
</dbReference>
<keyword evidence="12" id="KW-0449">Lipoprotein</keyword>
<feature type="transmembrane region" description="Helical" evidence="16">
    <location>
        <begin position="97"/>
        <end position="116"/>
    </location>
</feature>
<evidence type="ECO:0000256" key="10">
    <source>
        <dbReference type="ARBA" id="ARBA00023136"/>
    </source>
</evidence>
<feature type="transmembrane region" description="Helical" evidence="16">
    <location>
        <begin position="324"/>
        <end position="343"/>
    </location>
</feature>
<keyword evidence="20" id="KW-1185">Reference proteome</keyword>
<reference evidence="19" key="1">
    <citation type="journal article" date="2020" name="Stud. Mycol.">
        <title>101 Dothideomycetes genomes: a test case for predicting lifestyles and emergence of pathogens.</title>
        <authorList>
            <person name="Haridas S."/>
            <person name="Albert R."/>
            <person name="Binder M."/>
            <person name="Bloem J."/>
            <person name="Labutti K."/>
            <person name="Salamov A."/>
            <person name="Andreopoulos B."/>
            <person name="Baker S."/>
            <person name="Barry K."/>
            <person name="Bills G."/>
            <person name="Bluhm B."/>
            <person name="Cannon C."/>
            <person name="Castanera R."/>
            <person name="Culley D."/>
            <person name="Daum C."/>
            <person name="Ezra D."/>
            <person name="Gonzalez J."/>
            <person name="Henrissat B."/>
            <person name="Kuo A."/>
            <person name="Liang C."/>
            <person name="Lipzen A."/>
            <person name="Lutzoni F."/>
            <person name="Magnuson J."/>
            <person name="Mondo S."/>
            <person name="Nolan M."/>
            <person name="Ohm R."/>
            <person name="Pangilinan J."/>
            <person name="Park H.-J."/>
            <person name="Ramirez L."/>
            <person name="Alfaro M."/>
            <person name="Sun H."/>
            <person name="Tritt A."/>
            <person name="Yoshinaga Y."/>
            <person name="Zwiers L.-H."/>
            <person name="Turgeon B."/>
            <person name="Goodwin S."/>
            <person name="Spatafora J."/>
            <person name="Crous P."/>
            <person name="Grigoriev I."/>
        </authorList>
    </citation>
    <scope>NUCLEOTIDE SEQUENCE</scope>
    <source>
        <strain evidence="19">CBS 473.64</strain>
    </source>
</reference>
<dbReference type="Pfam" id="PF20684">
    <property type="entry name" value="Fung_rhodopsin"/>
    <property type="match status" value="1"/>
</dbReference>
<feature type="region of interest" description="Disordered" evidence="15">
    <location>
        <begin position="418"/>
        <end position="460"/>
    </location>
</feature>
<feature type="transmembrane region" description="Helical" evidence="16">
    <location>
        <begin position="285"/>
        <end position="304"/>
    </location>
</feature>
<dbReference type="Proteomes" id="UP000799753">
    <property type="component" value="Unassembled WGS sequence"/>
</dbReference>
<dbReference type="AlphaFoldDB" id="A0A6A6SFZ2"/>
<evidence type="ECO:0000256" key="15">
    <source>
        <dbReference type="SAM" id="MobiDB-lite"/>
    </source>
</evidence>
<evidence type="ECO:0000313" key="19">
    <source>
        <dbReference type="EMBL" id="KAF2646689.1"/>
    </source>
</evidence>
<protein>
    <recommendedName>
        <fullName evidence="18">CFEM domain-containing protein</fullName>
    </recommendedName>
</protein>
<dbReference type="PANTHER" id="PTHR33048">
    <property type="entry name" value="PTH11-LIKE INTEGRAL MEMBRANE PROTEIN (AFU_ORTHOLOGUE AFUA_5G11245)"/>
    <property type="match status" value="1"/>
</dbReference>
<keyword evidence="14" id="KW-0349">Heme</keyword>
<dbReference type="InterPro" id="IPR052337">
    <property type="entry name" value="SAT4-like"/>
</dbReference>
<evidence type="ECO:0000313" key="20">
    <source>
        <dbReference type="Proteomes" id="UP000799753"/>
    </source>
</evidence>
<evidence type="ECO:0000256" key="12">
    <source>
        <dbReference type="ARBA" id="ARBA00023288"/>
    </source>
</evidence>
<sequence length="460" mass="50412">MRMLSGLMFLLATLSSLVTAVQEMPECAMPCLQSSLAEQDKCAITDTDCICNDTLLAAAMERCVLQSCTVINALAAKNVTQTMCGAPIRDDTHLTPIITGTSGGAALIGVIIRLWMSGTGFWVDDAMIVVALAATVPMVVLEFMMSGLGFGKDTWTLEPANIYLIARYTWATEICWFVSIGCTKLSFLFMYLRIFPDQRLRTIVYTLIGLGIFGTFTFTIIVTVTCLPITYIWTAWDGEHKGKCIDLNAFVWAHAVMDILFDCIIIGLPIPALVKLKMSRKKRALIVLMFSVGGIATIVSILRIPSLLTFSESAKTTWEYCPLAYWSVLSCFAGIFCSCMPAMRRYLASLIPGSLFSTQEEPSQTPYNNGTQSARPSTSNKLSSANKAGRMGLSGITRTVDTAATKVDEDELELVHMGNGRWRERGVEDGKWSEGNKSETTLSEIGRSSSPHCMPEVKSE</sequence>
<feature type="transmembrane region" description="Helical" evidence="16">
    <location>
        <begin position="128"/>
        <end position="150"/>
    </location>
</feature>
<evidence type="ECO:0000256" key="2">
    <source>
        <dbReference type="ARBA" id="ARBA00004589"/>
    </source>
</evidence>
<keyword evidence="7 16" id="KW-0812">Transmembrane</keyword>
<evidence type="ECO:0000256" key="9">
    <source>
        <dbReference type="ARBA" id="ARBA00022989"/>
    </source>
</evidence>
<keyword evidence="14" id="KW-0479">Metal-binding</keyword>
<feature type="transmembrane region" description="Helical" evidence="16">
    <location>
        <begin position="251"/>
        <end position="273"/>
    </location>
</feature>
<comment type="similarity">
    <text evidence="13">Belongs to the SAT4 family.</text>
</comment>
<feature type="compositionally biased region" description="Polar residues" evidence="15">
    <location>
        <begin position="438"/>
        <end position="451"/>
    </location>
</feature>
<feature type="transmembrane region" description="Helical" evidence="16">
    <location>
        <begin position="204"/>
        <end position="231"/>
    </location>
</feature>
<comment type="caution">
    <text evidence="14">Lacks conserved residue(s) required for the propagation of feature annotation.</text>
</comment>
<feature type="compositionally biased region" description="Basic and acidic residues" evidence="15">
    <location>
        <begin position="421"/>
        <end position="437"/>
    </location>
</feature>
<keyword evidence="11 14" id="KW-1015">Disulfide bond</keyword>
<dbReference type="GO" id="GO:0098552">
    <property type="term" value="C:side of membrane"/>
    <property type="evidence" value="ECO:0007669"/>
    <property type="project" value="UniProtKB-KW"/>
</dbReference>
<evidence type="ECO:0000256" key="6">
    <source>
        <dbReference type="ARBA" id="ARBA00022622"/>
    </source>
</evidence>
<dbReference type="PANTHER" id="PTHR33048:SF143">
    <property type="entry name" value="EXTRACELLULAR MEMBRANE PROTEIN CFEM DOMAIN-CONTAINING PROTEIN-RELATED"/>
    <property type="match status" value="1"/>
</dbReference>
<dbReference type="GO" id="GO:0046872">
    <property type="term" value="F:metal ion binding"/>
    <property type="evidence" value="ECO:0007669"/>
    <property type="project" value="UniProtKB-UniRule"/>
</dbReference>
<feature type="disulfide bond" evidence="14">
    <location>
        <begin position="42"/>
        <end position="49"/>
    </location>
</feature>
<evidence type="ECO:0000256" key="1">
    <source>
        <dbReference type="ARBA" id="ARBA00004141"/>
    </source>
</evidence>
<comment type="similarity">
    <text evidence="4">Belongs to the RBT5 family.</text>
</comment>
<keyword evidence="5" id="KW-0964">Secreted</keyword>
<evidence type="ECO:0000256" key="3">
    <source>
        <dbReference type="ARBA" id="ARBA00004613"/>
    </source>
</evidence>
<evidence type="ECO:0000259" key="18">
    <source>
        <dbReference type="PROSITE" id="PS52012"/>
    </source>
</evidence>
<proteinExistence type="inferred from homology"/>
<dbReference type="OrthoDB" id="2496787at2759"/>
<feature type="disulfide bond" evidence="14">
    <location>
        <begin position="51"/>
        <end position="84"/>
    </location>
</feature>
<dbReference type="InterPro" id="IPR008427">
    <property type="entry name" value="Extracellular_membr_CFEM_dom"/>
</dbReference>
<dbReference type="SMART" id="SM00747">
    <property type="entry name" value="CFEM"/>
    <property type="match status" value="1"/>
</dbReference>
<keyword evidence="8 17" id="KW-0732">Signal</keyword>
<evidence type="ECO:0000256" key="11">
    <source>
        <dbReference type="ARBA" id="ARBA00023157"/>
    </source>
</evidence>
<keyword evidence="10 16" id="KW-0472">Membrane</keyword>
<organism evidence="19 20">
    <name type="scientific">Massarina eburnea CBS 473.64</name>
    <dbReference type="NCBI Taxonomy" id="1395130"/>
    <lineage>
        <taxon>Eukaryota</taxon>
        <taxon>Fungi</taxon>
        <taxon>Dikarya</taxon>
        <taxon>Ascomycota</taxon>
        <taxon>Pezizomycotina</taxon>
        <taxon>Dothideomycetes</taxon>
        <taxon>Pleosporomycetidae</taxon>
        <taxon>Pleosporales</taxon>
        <taxon>Massarineae</taxon>
        <taxon>Massarinaceae</taxon>
        <taxon>Massarina</taxon>
    </lineage>
</organism>